<dbReference type="InterPro" id="IPR003953">
    <property type="entry name" value="FAD-dep_OxRdtase_2_FAD-bd"/>
</dbReference>
<protein>
    <recommendedName>
        <fullName evidence="7">FAD-dependent oxidoreductase 2 FAD binding domain-containing protein</fullName>
    </recommendedName>
</protein>
<dbReference type="Pfam" id="PF02910">
    <property type="entry name" value="Succ_DH_flav_C"/>
    <property type="match status" value="1"/>
</dbReference>
<dbReference type="Gene3D" id="3.50.50.60">
    <property type="entry name" value="FAD/NAD(P)-binding domain"/>
    <property type="match status" value="1"/>
</dbReference>
<name>A0A369LHN9_9ACTN</name>
<dbReference type="GO" id="GO:0000104">
    <property type="term" value="F:succinate dehydrogenase activity"/>
    <property type="evidence" value="ECO:0007669"/>
    <property type="project" value="TreeGrafter"/>
</dbReference>
<dbReference type="GO" id="GO:0009055">
    <property type="term" value="F:electron transfer activity"/>
    <property type="evidence" value="ECO:0007669"/>
    <property type="project" value="TreeGrafter"/>
</dbReference>
<dbReference type="GO" id="GO:0005886">
    <property type="term" value="C:plasma membrane"/>
    <property type="evidence" value="ECO:0007669"/>
    <property type="project" value="TreeGrafter"/>
</dbReference>
<dbReference type="InterPro" id="IPR037099">
    <property type="entry name" value="Fum_R/Succ_DH_flav-like_C_sf"/>
</dbReference>
<sequence>MYLLRCRRMCRAGEFVCRKRYYPLSKKRIARAAQEGIVHIESELSFDVVVVGGGIAGCCAAIEAAHAGASVCLASASGVFSGSSFYPGTWGLGLIGPRDAADIDDMVETILHVGRGVADAALVDSFVRGIPEAIAALEAMGVSLKRPANPDEPQYIPCFDHSLRMWRGLERDSMKRGFEQALCEGGVVRFDGCELLDIAMDGGCTRGALLFDRSAKRFRAVSCGAIVLAGGGVAGLFKRSLSASGNSATVQAIAARCGARLVNLEFMQIMPGLVAPRRNIVFNEKAFRFARAWDASGEPIARDVLEARSEHGPFSCERAGAPLDFAMEACGDEGMEIACDVGDGSPEFVRTFSGWLERECSVSASAPARIAPYAHASNGGIAIDEHGSCGVPGLFAAGECTGGMHGADRTGGLASANALVFGRRAGVAAAKFARGFVGECAGGGANARSETPGFASVGTLASGCGLDVGSCRGSDAEGIATKSDSRNARCAGGSRFRSRCGSVSFEVEERAYPASGAALRELRETMSTHCMISRDADGLKAAANAISALQERVGEAAYAPVASFGSESEPASELMSASGLAPSSSPCSDAASIAATMRIRLQLETASATVAAMLARKESCGSHYRSDAVQ</sequence>
<evidence type="ECO:0000313" key="5">
    <source>
        <dbReference type="EMBL" id="RDB57736.1"/>
    </source>
</evidence>
<dbReference type="PRINTS" id="PR00368">
    <property type="entry name" value="FADPNR"/>
</dbReference>
<dbReference type="Gene3D" id="1.20.58.100">
    <property type="entry name" value="Fumarate reductase/succinate dehydrogenase flavoprotein-like, C-terminal domain"/>
    <property type="match status" value="1"/>
</dbReference>
<dbReference type="EMBL" id="PPTO01000011">
    <property type="protein sequence ID" value="RDB57736.1"/>
    <property type="molecule type" value="Genomic_DNA"/>
</dbReference>
<feature type="domain" description="FAD-dependent oxidoreductase 2 FAD-binding" evidence="3">
    <location>
        <begin position="47"/>
        <end position="412"/>
    </location>
</feature>
<dbReference type="PRINTS" id="PR00411">
    <property type="entry name" value="PNDRDTASEI"/>
</dbReference>
<comment type="caution">
    <text evidence="5">The sequence shown here is derived from an EMBL/GenBank/DDBJ whole genome shotgun (WGS) entry which is preliminary data.</text>
</comment>
<dbReference type="InterPro" id="IPR027477">
    <property type="entry name" value="Succ_DH/fumarate_Rdtase_cat_sf"/>
</dbReference>
<dbReference type="InterPro" id="IPR030664">
    <property type="entry name" value="SdhA/FrdA/AprA"/>
</dbReference>
<evidence type="ECO:0000256" key="2">
    <source>
        <dbReference type="ARBA" id="ARBA00023002"/>
    </source>
</evidence>
<organism evidence="5 6">
    <name type="scientific">Slackia isoflavoniconvertens</name>
    <dbReference type="NCBI Taxonomy" id="572010"/>
    <lineage>
        <taxon>Bacteria</taxon>
        <taxon>Bacillati</taxon>
        <taxon>Actinomycetota</taxon>
        <taxon>Coriobacteriia</taxon>
        <taxon>Eggerthellales</taxon>
        <taxon>Eggerthellaceae</taxon>
        <taxon>Slackia</taxon>
    </lineage>
</organism>
<gene>
    <name evidence="5" type="ORF">C1881_07055</name>
</gene>
<evidence type="ECO:0000259" key="3">
    <source>
        <dbReference type="Pfam" id="PF00890"/>
    </source>
</evidence>
<dbReference type="Pfam" id="PF00890">
    <property type="entry name" value="FAD_binding_2"/>
    <property type="match status" value="1"/>
</dbReference>
<dbReference type="SUPFAM" id="SSF51905">
    <property type="entry name" value="FAD/NAD(P)-binding domain"/>
    <property type="match status" value="1"/>
</dbReference>
<dbReference type="GO" id="GO:0033765">
    <property type="term" value="F:steroid dehydrogenase activity, acting on the CH-CH group of donors"/>
    <property type="evidence" value="ECO:0007669"/>
    <property type="project" value="UniProtKB-ARBA"/>
</dbReference>
<dbReference type="Gene3D" id="3.90.700.10">
    <property type="entry name" value="Succinate dehydrogenase/fumarate reductase flavoprotein, catalytic domain"/>
    <property type="match status" value="1"/>
</dbReference>
<evidence type="ECO:0000256" key="1">
    <source>
        <dbReference type="ARBA" id="ARBA00022630"/>
    </source>
</evidence>
<accession>A0A369LHN9</accession>
<dbReference type="InterPro" id="IPR015939">
    <property type="entry name" value="Fum_Rdtase/Succ_DH_flav-like_C"/>
</dbReference>
<dbReference type="GO" id="GO:0050660">
    <property type="term" value="F:flavin adenine dinucleotide binding"/>
    <property type="evidence" value="ECO:0007669"/>
    <property type="project" value="TreeGrafter"/>
</dbReference>
<proteinExistence type="predicted"/>
<evidence type="ECO:0008006" key="7">
    <source>
        <dbReference type="Google" id="ProtNLM"/>
    </source>
</evidence>
<dbReference type="InterPro" id="IPR036188">
    <property type="entry name" value="FAD/NAD-bd_sf"/>
</dbReference>
<feature type="domain" description="Fumarate reductase/succinate dehydrogenase flavoprotein-like C-terminal" evidence="4">
    <location>
        <begin position="593"/>
        <end position="628"/>
    </location>
</feature>
<dbReference type="PANTHER" id="PTHR11632:SF51">
    <property type="entry name" value="SUCCINATE DEHYDROGENASE [UBIQUINONE] FLAVOPROTEIN SUBUNIT, MITOCHONDRIAL"/>
    <property type="match status" value="1"/>
</dbReference>
<dbReference type="SUPFAM" id="SSF46977">
    <property type="entry name" value="Succinate dehydrogenase/fumarate reductase flavoprotein C-terminal domain"/>
    <property type="match status" value="1"/>
</dbReference>
<dbReference type="AlphaFoldDB" id="A0A369LHN9"/>
<reference evidence="5 6" key="1">
    <citation type="journal article" date="2018" name="Elife">
        <title>Discovery and characterization of a prevalent human gut bacterial enzyme sufficient for the inactivation of a family of plant toxins.</title>
        <authorList>
            <person name="Koppel N."/>
            <person name="Bisanz J.E."/>
            <person name="Pandelia M.E."/>
            <person name="Turnbaugh P.J."/>
            <person name="Balskus E.P."/>
        </authorList>
    </citation>
    <scope>NUCLEOTIDE SEQUENCE [LARGE SCALE GENOMIC DNA]</scope>
    <source>
        <strain evidence="5 6">OB21 GAM31</strain>
    </source>
</reference>
<evidence type="ECO:0000313" key="6">
    <source>
        <dbReference type="Proteomes" id="UP000253975"/>
    </source>
</evidence>
<keyword evidence="1" id="KW-0285">Flavoprotein</keyword>
<dbReference type="PANTHER" id="PTHR11632">
    <property type="entry name" value="SUCCINATE DEHYDROGENASE 2 FLAVOPROTEIN SUBUNIT"/>
    <property type="match status" value="1"/>
</dbReference>
<keyword evidence="2" id="KW-0560">Oxidoreductase</keyword>
<dbReference type="GO" id="GO:0009061">
    <property type="term" value="P:anaerobic respiration"/>
    <property type="evidence" value="ECO:0007669"/>
    <property type="project" value="TreeGrafter"/>
</dbReference>
<dbReference type="Proteomes" id="UP000253975">
    <property type="component" value="Unassembled WGS sequence"/>
</dbReference>
<evidence type="ECO:0000259" key="4">
    <source>
        <dbReference type="Pfam" id="PF02910"/>
    </source>
</evidence>